<dbReference type="InterPro" id="IPR003540">
    <property type="entry name" value="ADP-ribosyltransferase"/>
</dbReference>
<dbReference type="Proteomes" id="UP000253594">
    <property type="component" value="Unassembled WGS sequence"/>
</dbReference>
<reference evidence="9 10" key="1">
    <citation type="submission" date="2018-07" db="EMBL/GenBank/DDBJ databases">
        <title>Mechanisms of high-level aminoglycoside resistance among Gram-negative pathogens in Brazil.</title>
        <authorList>
            <person name="Ballaben A.S."/>
            <person name="Darini A.L.C."/>
            <person name="Doi Y."/>
        </authorList>
    </citation>
    <scope>NUCLEOTIDE SEQUENCE [LARGE SCALE GENOMIC DNA]</scope>
    <source>
        <strain evidence="9 10">B2-305</strain>
    </source>
</reference>
<dbReference type="GO" id="GO:0016779">
    <property type="term" value="F:nucleotidyltransferase activity"/>
    <property type="evidence" value="ECO:0007669"/>
    <property type="project" value="UniProtKB-KW"/>
</dbReference>
<feature type="domain" description="ADP ribosyltransferase" evidence="8">
    <location>
        <begin position="1"/>
        <end position="90"/>
    </location>
</feature>
<comment type="caution">
    <text evidence="9">The sequence shown here is derived from an EMBL/GenBank/DDBJ whole genome shotgun (WGS) entry which is preliminary data.</text>
</comment>
<dbReference type="GO" id="GO:0016757">
    <property type="term" value="F:glycosyltransferase activity"/>
    <property type="evidence" value="ECO:0007669"/>
    <property type="project" value="UniProtKB-KW"/>
</dbReference>
<evidence type="ECO:0000256" key="6">
    <source>
        <dbReference type="ARBA" id="ARBA00022695"/>
    </source>
</evidence>
<keyword evidence="5 9" id="KW-0808">Transferase</keyword>
<dbReference type="GO" id="GO:0005576">
    <property type="term" value="C:extracellular region"/>
    <property type="evidence" value="ECO:0007669"/>
    <property type="project" value="UniProtKB-SubCell"/>
</dbReference>
<keyword evidence="3" id="KW-0800">Toxin</keyword>
<evidence type="ECO:0000313" key="10">
    <source>
        <dbReference type="Proteomes" id="UP000253594"/>
    </source>
</evidence>
<evidence type="ECO:0000256" key="5">
    <source>
        <dbReference type="ARBA" id="ARBA00022679"/>
    </source>
</evidence>
<evidence type="ECO:0000256" key="3">
    <source>
        <dbReference type="ARBA" id="ARBA00022656"/>
    </source>
</evidence>
<dbReference type="GO" id="GO:0090729">
    <property type="term" value="F:toxin activity"/>
    <property type="evidence" value="ECO:0007669"/>
    <property type="project" value="UniProtKB-KW"/>
</dbReference>
<organism evidence="9 10">
    <name type="scientific">Pseudomonas aeruginosa</name>
    <dbReference type="NCBI Taxonomy" id="287"/>
    <lineage>
        <taxon>Bacteria</taxon>
        <taxon>Pseudomonadati</taxon>
        <taxon>Pseudomonadota</taxon>
        <taxon>Gammaproteobacteria</taxon>
        <taxon>Pseudomonadales</taxon>
        <taxon>Pseudomonadaceae</taxon>
        <taxon>Pseudomonas</taxon>
    </lineage>
</organism>
<protein>
    <submittedName>
        <fullName evidence="9">ADP-ribosyltransferase</fullName>
    </submittedName>
</protein>
<dbReference type="EMBL" id="QORE01003418">
    <property type="protein sequence ID" value="RCI69113.1"/>
    <property type="molecule type" value="Genomic_DNA"/>
</dbReference>
<evidence type="ECO:0000259" key="8">
    <source>
        <dbReference type="Pfam" id="PF03496"/>
    </source>
</evidence>
<dbReference type="PANTHER" id="PTHR10339:SF25">
    <property type="entry name" value="SECRETED EXOENZYME S"/>
    <property type="match status" value="1"/>
</dbReference>
<dbReference type="Pfam" id="PF03496">
    <property type="entry name" value="ADPrib_exo_Tox"/>
    <property type="match status" value="1"/>
</dbReference>
<evidence type="ECO:0000313" key="9">
    <source>
        <dbReference type="EMBL" id="RCI69113.1"/>
    </source>
</evidence>
<evidence type="ECO:0000256" key="1">
    <source>
        <dbReference type="ARBA" id="ARBA00004613"/>
    </source>
</evidence>
<keyword evidence="4" id="KW-0328">Glycosyltransferase</keyword>
<feature type="non-terminal residue" evidence="9">
    <location>
        <position position="1"/>
    </location>
</feature>
<keyword evidence="7" id="KW-0843">Virulence</keyword>
<keyword evidence="6" id="KW-0548">Nucleotidyltransferase</keyword>
<evidence type="ECO:0000256" key="4">
    <source>
        <dbReference type="ARBA" id="ARBA00022676"/>
    </source>
</evidence>
<dbReference type="PROSITE" id="PS51996">
    <property type="entry name" value="TR_MART"/>
    <property type="match status" value="1"/>
</dbReference>
<dbReference type="InterPro" id="IPR050999">
    <property type="entry name" value="ADP-ribosyltransferase_ARG"/>
</dbReference>
<gene>
    <name evidence="9" type="ORF">DT376_41690</name>
</gene>
<sequence>GYLSTSRDPGVARSFAGQGTITTLFGRSGIDVSEISIEGDEQEILYDKGTDMRVLLSAKDGQGVTRRVLEEATLGERSGHGEGLLDALDLATGTDRSGKPQEQDLRL</sequence>
<name>A0A367LWH5_PSEAI</name>
<proteinExistence type="predicted"/>
<dbReference type="PANTHER" id="PTHR10339">
    <property type="entry name" value="ADP-RIBOSYLTRANSFERASE"/>
    <property type="match status" value="1"/>
</dbReference>
<accession>A0A367LWH5</accession>
<dbReference type="AlphaFoldDB" id="A0A367LWH5"/>
<comment type="subcellular location">
    <subcellularLocation>
        <location evidence="1">Secreted</location>
    </subcellularLocation>
</comment>
<dbReference type="Gene3D" id="3.90.176.10">
    <property type="entry name" value="Toxin ADP-ribosyltransferase, Chain A, domain 1"/>
    <property type="match status" value="1"/>
</dbReference>
<dbReference type="SUPFAM" id="SSF56399">
    <property type="entry name" value="ADP-ribosylation"/>
    <property type="match status" value="1"/>
</dbReference>
<keyword evidence="2" id="KW-0964">Secreted</keyword>
<feature type="non-terminal residue" evidence="9">
    <location>
        <position position="107"/>
    </location>
</feature>
<evidence type="ECO:0000256" key="7">
    <source>
        <dbReference type="ARBA" id="ARBA00023026"/>
    </source>
</evidence>
<evidence type="ECO:0000256" key="2">
    <source>
        <dbReference type="ARBA" id="ARBA00022525"/>
    </source>
</evidence>